<accession>A0A085JFC0</accession>
<name>A0A085JFC0_9GAMM</name>
<feature type="compositionally biased region" description="Basic and acidic residues" evidence="1">
    <location>
        <begin position="7"/>
        <end position="24"/>
    </location>
</feature>
<gene>
    <name evidence="2" type="ORF">GTPT_1953</name>
</gene>
<evidence type="ECO:0000313" key="3">
    <source>
        <dbReference type="Proteomes" id="UP000028602"/>
    </source>
</evidence>
<evidence type="ECO:0000313" key="2">
    <source>
        <dbReference type="EMBL" id="KFD19166.1"/>
    </source>
</evidence>
<sequence length="46" mass="5098">MTTGQILREDSRMAGRELRQRRREDRFIRRPGAGGVATVVAGKGNA</sequence>
<keyword evidence="3" id="KW-1185">Reference proteome</keyword>
<dbReference type="EMBL" id="JMPR01000033">
    <property type="protein sequence ID" value="KFD19166.1"/>
    <property type="molecule type" value="Genomic_DNA"/>
</dbReference>
<feature type="region of interest" description="Disordered" evidence="1">
    <location>
        <begin position="1"/>
        <end position="24"/>
    </location>
</feature>
<dbReference type="Proteomes" id="UP000028602">
    <property type="component" value="Unassembled WGS sequence"/>
</dbReference>
<reference evidence="2 3" key="1">
    <citation type="submission" date="2014-05" db="EMBL/GenBank/DDBJ databases">
        <title>ATOL: Assembling a taxonomically balanced genome-scale reconstruction of the evolutionary history of the Enterobacteriaceae.</title>
        <authorList>
            <person name="Plunkett G.III."/>
            <person name="Neeno-Eckwall E.C."/>
            <person name="Glasner J.D."/>
            <person name="Perna N.T."/>
        </authorList>
    </citation>
    <scope>NUCLEOTIDE SEQUENCE [LARGE SCALE GENOMIC DNA]</scope>
    <source>
        <strain evidence="2 3">ATCC 33301</strain>
    </source>
</reference>
<organism evidence="2 3">
    <name type="scientific">Tatumella ptyseos ATCC 33301</name>
    <dbReference type="NCBI Taxonomy" id="1005995"/>
    <lineage>
        <taxon>Bacteria</taxon>
        <taxon>Pseudomonadati</taxon>
        <taxon>Pseudomonadota</taxon>
        <taxon>Gammaproteobacteria</taxon>
        <taxon>Enterobacterales</taxon>
        <taxon>Erwiniaceae</taxon>
        <taxon>Tatumella</taxon>
    </lineage>
</organism>
<evidence type="ECO:0000256" key="1">
    <source>
        <dbReference type="SAM" id="MobiDB-lite"/>
    </source>
</evidence>
<comment type="caution">
    <text evidence="2">The sequence shown here is derived from an EMBL/GenBank/DDBJ whole genome shotgun (WGS) entry which is preliminary data.</text>
</comment>
<dbReference type="RefSeq" id="WP_156022683.1">
    <property type="nucleotide sequence ID" value="NZ_ATMJ01000018.1"/>
</dbReference>
<protein>
    <submittedName>
        <fullName evidence="2">Uncharacterized protein</fullName>
    </submittedName>
</protein>
<dbReference type="AlphaFoldDB" id="A0A085JFC0"/>
<proteinExistence type="predicted"/>